<dbReference type="SUPFAM" id="SSF51261">
    <property type="entry name" value="Duplicated hybrid motif"/>
    <property type="match status" value="1"/>
</dbReference>
<protein>
    <submittedName>
        <fullName evidence="2">Peptidase M23-like protein</fullName>
    </submittedName>
</protein>
<dbReference type="Pfam" id="PF01551">
    <property type="entry name" value="Peptidase_M23"/>
    <property type="match status" value="1"/>
</dbReference>
<dbReference type="CDD" id="cd12797">
    <property type="entry name" value="M23_peptidase"/>
    <property type="match status" value="1"/>
</dbReference>
<dbReference type="Proteomes" id="UP000245720">
    <property type="component" value="Unassembled WGS sequence"/>
</dbReference>
<name>A0A315Y1T0_RUMFL</name>
<dbReference type="RefSeq" id="WP_109725753.1">
    <property type="nucleotide sequence ID" value="NZ_QGDI01000003.1"/>
</dbReference>
<reference evidence="2 3" key="1">
    <citation type="submission" date="2018-05" db="EMBL/GenBank/DDBJ databases">
        <title>The Hungate 1000. A catalogue of reference genomes from the rumen microbiome.</title>
        <authorList>
            <person name="Kelly W."/>
        </authorList>
    </citation>
    <scope>NUCLEOTIDE SEQUENCE [LARGE SCALE GENOMIC DNA]</scope>
    <source>
        <strain evidence="2 3">SAb67</strain>
    </source>
</reference>
<organism evidence="2 3">
    <name type="scientific">Ruminococcus flavefaciens</name>
    <dbReference type="NCBI Taxonomy" id="1265"/>
    <lineage>
        <taxon>Bacteria</taxon>
        <taxon>Bacillati</taxon>
        <taxon>Bacillota</taxon>
        <taxon>Clostridia</taxon>
        <taxon>Eubacteriales</taxon>
        <taxon>Oscillospiraceae</taxon>
        <taxon>Ruminococcus</taxon>
    </lineage>
</organism>
<evidence type="ECO:0000313" key="2">
    <source>
        <dbReference type="EMBL" id="PWJ13967.1"/>
    </source>
</evidence>
<dbReference type="OrthoDB" id="5623881at2"/>
<sequence length="184" mass="20246">MNSPYEGKFKVSQQYTLGTHDGLDLVGIDSKEIHSCANAEVIHVGWENAANHKQGFGYYVATKDDVAGKDGVQKIRYYGHLTENSARVKVGDKVKITDVLGIEGHTGYVIPDGPGGAHCHYEIRSAFYKGAKVYDVSAESGIPNVKDGIYDDGYRPKQSTAEKKTIEVMLEYEGHKYSGLLEEL</sequence>
<comment type="caution">
    <text evidence="2">The sequence shown here is derived from an EMBL/GenBank/DDBJ whole genome shotgun (WGS) entry which is preliminary data.</text>
</comment>
<evidence type="ECO:0000313" key="3">
    <source>
        <dbReference type="Proteomes" id="UP000245720"/>
    </source>
</evidence>
<dbReference type="EMBL" id="QGDI01000003">
    <property type="protein sequence ID" value="PWJ13967.1"/>
    <property type="molecule type" value="Genomic_DNA"/>
</dbReference>
<dbReference type="AlphaFoldDB" id="A0A315Y1T0"/>
<dbReference type="Gene3D" id="2.70.70.10">
    <property type="entry name" value="Glucose Permease (Domain IIA)"/>
    <property type="match status" value="1"/>
</dbReference>
<accession>A0A315Y1T0</accession>
<dbReference type="InterPro" id="IPR011055">
    <property type="entry name" value="Dup_hybrid_motif"/>
</dbReference>
<feature type="domain" description="M23ase beta-sheet core" evidence="1">
    <location>
        <begin position="19"/>
        <end position="125"/>
    </location>
</feature>
<evidence type="ECO:0000259" key="1">
    <source>
        <dbReference type="Pfam" id="PF01551"/>
    </source>
</evidence>
<gene>
    <name evidence="2" type="ORF">IE37_00898</name>
</gene>
<proteinExistence type="predicted"/>
<dbReference type="InterPro" id="IPR016047">
    <property type="entry name" value="M23ase_b-sheet_dom"/>
</dbReference>